<organism evidence="1 2">
    <name type="scientific">Paenibacillus larvae subsp. larvae</name>
    <dbReference type="NCBI Taxonomy" id="147375"/>
    <lineage>
        <taxon>Bacteria</taxon>
        <taxon>Bacillati</taxon>
        <taxon>Bacillota</taxon>
        <taxon>Bacilli</taxon>
        <taxon>Bacillales</taxon>
        <taxon>Paenibacillaceae</taxon>
        <taxon>Paenibacillus</taxon>
    </lineage>
</organism>
<accession>A0A6C0QTY7</accession>
<sequence length="72" mass="8135">MKVVDKLTRNLFASKLKAEVIEGDTIYLENTKADIVRGNRIVIGQGCEIRLIEFKEHFEADKSAKIGNSTRL</sequence>
<evidence type="ECO:0000313" key="2">
    <source>
        <dbReference type="Proteomes" id="UP000464330"/>
    </source>
</evidence>
<gene>
    <name evidence="1" type="ORF">ERICV_02961</name>
</gene>
<dbReference type="RefSeq" id="WP_023485112.1">
    <property type="nucleotide sequence ID" value="NZ_CP019651.1"/>
</dbReference>
<dbReference type="EMBL" id="CP019717">
    <property type="protein sequence ID" value="QHZ52080.1"/>
    <property type="molecule type" value="Genomic_DNA"/>
</dbReference>
<protein>
    <submittedName>
        <fullName evidence="1">Uncharacterized protein</fullName>
    </submittedName>
</protein>
<dbReference type="Proteomes" id="UP000464330">
    <property type="component" value="Chromosome"/>
</dbReference>
<dbReference type="AlphaFoldDB" id="A0A6C0QTY7"/>
<proteinExistence type="predicted"/>
<evidence type="ECO:0000313" key="1">
    <source>
        <dbReference type="EMBL" id="QHZ52080.1"/>
    </source>
</evidence>
<name>A0A6C0QTY7_9BACL</name>
<reference evidence="1 2" key="1">
    <citation type="journal article" date="2020" name="Int. J. Med. Microbiol.">
        <title>Discovery of Paenibacillus larvae ERIC V: Phenotypic and genomic comparison to genotypes ERIC I-IV reveal different inventories of virulence factors which correlate with epidemiological prevalences of American Foulbrood.</title>
        <authorList>
            <person name="Beims H."/>
            <person name="Bunk B."/>
            <person name="Erler S."/>
            <person name="Mohr K.I."/>
            <person name="Sproer C."/>
            <person name="Pradella S."/>
            <person name="Gunther G."/>
            <person name="Rohde M."/>
            <person name="von der Ohe W."/>
            <person name="Steinert M."/>
        </authorList>
    </citation>
    <scope>NUCLEOTIDE SEQUENCE [LARGE SCALE GENOMIC DNA]</scope>
    <source>
        <strain evidence="1">Eric_V</strain>
    </source>
</reference>